<evidence type="ECO:0000256" key="1">
    <source>
        <dbReference type="SAM" id="Phobius"/>
    </source>
</evidence>
<name>A0A6I6DCK4_9FIRM</name>
<sequence length="131" mass="15293">MTERKVFKLNKLKNFKKADTSVADTFDFDFDFEDVDLSITMEDIYSLDGSKNLFLGRFSEKDMYNMIESIGMIKHLESMGFSDILIDIDRDENYIYYLNLYWKDKSLIISSLTSGLVSTPLFLMNVFLKKG</sequence>
<dbReference type="Proteomes" id="UP000426444">
    <property type="component" value="Chromosome"/>
</dbReference>
<gene>
    <name evidence="2" type="ORF">SYNTR_1736</name>
</gene>
<dbReference type="OrthoDB" id="1683148at2"/>
<accession>A0A6I6DCK4</accession>
<keyword evidence="3" id="KW-1185">Reference proteome</keyword>
<protein>
    <submittedName>
        <fullName evidence="2">Uncharacterized protein</fullName>
    </submittedName>
</protein>
<evidence type="ECO:0000313" key="2">
    <source>
        <dbReference type="EMBL" id="QGU00330.1"/>
    </source>
</evidence>
<dbReference type="AlphaFoldDB" id="A0A6I6DCK4"/>
<evidence type="ECO:0000313" key="3">
    <source>
        <dbReference type="Proteomes" id="UP000426444"/>
    </source>
</evidence>
<organism evidence="2 3">
    <name type="scientific">Candidatus Syntrophocurvum alkaliphilum</name>
    <dbReference type="NCBI Taxonomy" id="2293317"/>
    <lineage>
        <taxon>Bacteria</taxon>
        <taxon>Bacillati</taxon>
        <taxon>Bacillota</taxon>
        <taxon>Clostridia</taxon>
        <taxon>Eubacteriales</taxon>
        <taxon>Syntrophomonadaceae</taxon>
        <taxon>Candidatus Syntrophocurvum</taxon>
    </lineage>
</organism>
<reference evidence="3" key="1">
    <citation type="journal article" date="2019" name="Microbiology">
        <title>Complete Genome Sequence of an Uncultured Bacterium of the Candidate Phylum Bipolaricaulota.</title>
        <authorList>
            <person name="Kadnikov V.V."/>
            <person name="Mardanov A.V."/>
            <person name="Beletsky A.V."/>
            <person name="Frank Y.A."/>
            <person name="Karnachuk O.V."/>
            <person name="Ravin N.V."/>
        </authorList>
    </citation>
    <scope>NUCLEOTIDE SEQUENCE [LARGE SCALE GENOMIC DNA]</scope>
</reference>
<keyword evidence="1" id="KW-0472">Membrane</keyword>
<dbReference type="RefSeq" id="WP_156204127.1">
    <property type="nucleotide sequence ID" value="NZ_CP046457.1"/>
</dbReference>
<keyword evidence="1" id="KW-0812">Transmembrane</keyword>
<dbReference type="EMBL" id="CP046457">
    <property type="protein sequence ID" value="QGU00330.1"/>
    <property type="molecule type" value="Genomic_DNA"/>
</dbReference>
<dbReference type="KEGG" id="salq:SYNTR_1736"/>
<feature type="transmembrane region" description="Helical" evidence="1">
    <location>
        <begin position="107"/>
        <end position="128"/>
    </location>
</feature>
<keyword evidence="1" id="KW-1133">Transmembrane helix</keyword>
<proteinExistence type="predicted"/>